<accession>A0ABV4MQE4</accession>
<gene>
    <name evidence="1" type="ORF">ACED39_23900</name>
</gene>
<comment type="caution">
    <text evidence="1">The sequence shown here is derived from an EMBL/GenBank/DDBJ whole genome shotgun (WGS) entry which is preliminary data.</text>
</comment>
<protein>
    <submittedName>
        <fullName evidence="1">Uncharacterized protein</fullName>
    </submittedName>
</protein>
<evidence type="ECO:0000313" key="2">
    <source>
        <dbReference type="Proteomes" id="UP001569151"/>
    </source>
</evidence>
<proteinExistence type="predicted"/>
<evidence type="ECO:0000313" key="1">
    <source>
        <dbReference type="EMBL" id="MEZ8211799.1"/>
    </source>
</evidence>
<keyword evidence="2" id="KW-1185">Reference proteome</keyword>
<dbReference type="Proteomes" id="UP001569151">
    <property type="component" value="Unassembled WGS sequence"/>
</dbReference>
<organism evidence="1 2">
    <name type="scientific">Vibrio bivalvicida</name>
    <dbReference type="NCBI Taxonomy" id="1276888"/>
    <lineage>
        <taxon>Bacteria</taxon>
        <taxon>Pseudomonadati</taxon>
        <taxon>Pseudomonadota</taxon>
        <taxon>Gammaproteobacteria</taxon>
        <taxon>Vibrionales</taxon>
        <taxon>Vibrionaceae</taxon>
        <taxon>Vibrio</taxon>
        <taxon>Vibrio oreintalis group</taxon>
    </lineage>
</organism>
<dbReference type="EMBL" id="JBGOOS010000080">
    <property type="protein sequence ID" value="MEZ8211799.1"/>
    <property type="molecule type" value="Genomic_DNA"/>
</dbReference>
<reference evidence="1 2" key="1">
    <citation type="submission" date="2024-06" db="EMBL/GenBank/DDBJ databases">
        <authorList>
            <person name="Steensen K."/>
            <person name="Seneca J."/>
            <person name="Bartlau N."/>
            <person name="Yu A.X."/>
            <person name="Polz M.F."/>
        </authorList>
    </citation>
    <scope>NUCLEOTIDE SEQUENCE [LARGE SCALE GENOMIC DNA]</scope>
    <source>
        <strain evidence="1 2">1F146</strain>
    </source>
</reference>
<name>A0ABV4MQE4_9VIBR</name>
<sequence>MDQALFHRTLLSFVENLNRNFEHLNEHFVLYEEKEKRTNGYADSFEEYFYDWAQANWELLVERVVCRYDEFLVSYGNGSDYESMLHDRVFFHNAEPTHKVVCSSKNEIVDYLSGEIVELSDYEFECFVSAHDKIYSIAPPFEHILLSKYGESVCGEDGIRYFPLEQLVVVPIMHIAFSAHRIINTIQTA</sequence>
<dbReference type="RefSeq" id="WP_371720588.1">
    <property type="nucleotide sequence ID" value="NZ_JBGOOF010000075.1"/>
</dbReference>